<sequence length="205" mass="21345">MEPDADIEDGDEVSPVTTTGDTNDANDGTVDDADASQEADEMLSDTDDTTTPDAGAAAPMTDDSASMDAPSGEMFITMQEQNEVSANTYIGQSLYNMEDESIGSITDLIFSDDGGARTAVVGVGGFLGIGQKDVGVNFDMITIEQQPDSTDVRLVIEATREDLENAPEFMDLDDQASEQDAEMAPATDTGGAMDPATAPAPAPAQ</sequence>
<proteinExistence type="predicted"/>
<protein>
    <submittedName>
        <fullName evidence="3">PRC-barrel domain containing protein</fullName>
    </submittedName>
</protein>
<accession>A0A3S9B9U7</accession>
<evidence type="ECO:0000259" key="2">
    <source>
        <dbReference type="Pfam" id="PF05239"/>
    </source>
</evidence>
<dbReference type="InterPro" id="IPR011033">
    <property type="entry name" value="PRC_barrel-like_sf"/>
</dbReference>
<dbReference type="AlphaFoldDB" id="A0A3S9B9U7"/>
<evidence type="ECO:0000256" key="1">
    <source>
        <dbReference type="SAM" id="MobiDB-lite"/>
    </source>
</evidence>
<feature type="domain" description="PRC-barrel" evidence="2">
    <location>
        <begin position="82"/>
        <end position="161"/>
    </location>
</feature>
<dbReference type="Pfam" id="PF05239">
    <property type="entry name" value="PRC"/>
    <property type="match status" value="1"/>
</dbReference>
<feature type="compositionally biased region" description="Acidic residues" evidence="1">
    <location>
        <begin position="170"/>
        <end position="181"/>
    </location>
</feature>
<feature type="compositionally biased region" description="Low complexity" evidence="1">
    <location>
        <begin position="16"/>
        <end position="28"/>
    </location>
</feature>
<dbReference type="PANTHER" id="PTHR36505">
    <property type="entry name" value="BLR1072 PROTEIN"/>
    <property type="match status" value="1"/>
</dbReference>
<organism evidence="3 4">
    <name type="scientific">Georhizobium profundi</name>
    <dbReference type="NCBI Taxonomy" id="2341112"/>
    <lineage>
        <taxon>Bacteria</taxon>
        <taxon>Pseudomonadati</taxon>
        <taxon>Pseudomonadota</taxon>
        <taxon>Alphaproteobacteria</taxon>
        <taxon>Hyphomicrobiales</taxon>
        <taxon>Rhizobiaceae</taxon>
        <taxon>Georhizobium</taxon>
    </lineage>
</organism>
<feature type="compositionally biased region" description="Acidic residues" evidence="1">
    <location>
        <begin position="1"/>
        <end position="12"/>
    </location>
</feature>
<dbReference type="Proteomes" id="UP000268192">
    <property type="component" value="Chromosome"/>
</dbReference>
<feature type="compositionally biased region" description="Acidic residues" evidence="1">
    <location>
        <begin position="29"/>
        <end position="50"/>
    </location>
</feature>
<dbReference type="KEGG" id="abaw:D5400_08465"/>
<dbReference type="OrthoDB" id="7818259at2"/>
<evidence type="ECO:0000313" key="3">
    <source>
        <dbReference type="EMBL" id="AZN73687.1"/>
    </source>
</evidence>
<feature type="region of interest" description="Disordered" evidence="1">
    <location>
        <begin position="164"/>
        <end position="205"/>
    </location>
</feature>
<reference evidence="3 4" key="1">
    <citation type="submission" date="2018-09" db="EMBL/GenBank/DDBJ databases">
        <title>Marinorhizobium profundi gen. nov., sp. nov., isolated from a deep-sea sediment sample from the New Britain Trench and proposal of Marinorhizobiaceae fam. nov. in the order Rhizobiales of the class Alphaproteobacteria.</title>
        <authorList>
            <person name="Cao J."/>
        </authorList>
    </citation>
    <scope>NUCLEOTIDE SEQUENCE [LARGE SCALE GENOMIC DNA]</scope>
    <source>
        <strain evidence="3 4">WS11</strain>
    </source>
</reference>
<name>A0A3S9B9U7_9HYPH</name>
<feature type="compositionally biased region" description="Low complexity" evidence="1">
    <location>
        <begin position="51"/>
        <end position="63"/>
    </location>
</feature>
<feature type="region of interest" description="Disordered" evidence="1">
    <location>
        <begin position="1"/>
        <end position="69"/>
    </location>
</feature>
<keyword evidence="4" id="KW-1185">Reference proteome</keyword>
<dbReference type="EMBL" id="CP032509">
    <property type="protein sequence ID" value="AZN73687.1"/>
    <property type="molecule type" value="Genomic_DNA"/>
</dbReference>
<gene>
    <name evidence="3" type="ORF">D5400_08465</name>
</gene>
<dbReference type="InterPro" id="IPR027275">
    <property type="entry name" value="PRC-brl_dom"/>
</dbReference>
<dbReference type="SUPFAM" id="SSF50346">
    <property type="entry name" value="PRC-barrel domain"/>
    <property type="match status" value="1"/>
</dbReference>
<dbReference type="PANTHER" id="PTHR36505:SF1">
    <property type="entry name" value="BLR1072 PROTEIN"/>
    <property type="match status" value="1"/>
</dbReference>
<evidence type="ECO:0000313" key="4">
    <source>
        <dbReference type="Proteomes" id="UP000268192"/>
    </source>
</evidence>
<dbReference type="Gene3D" id="2.30.30.240">
    <property type="entry name" value="PRC-barrel domain"/>
    <property type="match status" value="1"/>
</dbReference>